<evidence type="ECO:0000256" key="1">
    <source>
        <dbReference type="ARBA" id="ARBA00007592"/>
    </source>
</evidence>
<dbReference type="GO" id="GO:0047448">
    <property type="term" value="F:5-dehydro-4-deoxyglucarate dehydratase activity"/>
    <property type="evidence" value="ECO:0007669"/>
    <property type="project" value="UniProtKB-EC"/>
</dbReference>
<evidence type="ECO:0000256" key="2">
    <source>
        <dbReference type="ARBA" id="ARBA00023239"/>
    </source>
</evidence>
<dbReference type="EC" id="4.1.3.3" evidence="4"/>
<dbReference type="GO" id="GO:0008840">
    <property type="term" value="F:4-hydroxy-tetrahydrodipicolinate synthase activity"/>
    <property type="evidence" value="ECO:0007669"/>
    <property type="project" value="UniProtKB-EC"/>
</dbReference>
<keyword evidence="5" id="KW-1185">Reference proteome</keyword>
<dbReference type="Proteomes" id="UP001445732">
    <property type="component" value="Unassembled WGS sequence"/>
</dbReference>
<dbReference type="EC" id="4.3.3.7" evidence="4"/>
<evidence type="ECO:0000313" key="5">
    <source>
        <dbReference type="Proteomes" id="UP001445732"/>
    </source>
</evidence>
<dbReference type="Gene3D" id="3.20.20.70">
    <property type="entry name" value="Aldolase class I"/>
    <property type="match status" value="1"/>
</dbReference>
<accession>A0ABV1NNE3</accession>
<dbReference type="InterPro" id="IPR002220">
    <property type="entry name" value="DapA-like"/>
</dbReference>
<organism evidence="4 5">
    <name type="scientific">Brevundimonas aurifodinae</name>
    <dbReference type="NCBI Taxonomy" id="1508312"/>
    <lineage>
        <taxon>Bacteria</taxon>
        <taxon>Pseudomonadati</taxon>
        <taxon>Pseudomonadota</taxon>
        <taxon>Alphaproteobacteria</taxon>
        <taxon>Caulobacterales</taxon>
        <taxon>Caulobacteraceae</taxon>
        <taxon>Brevundimonas</taxon>
    </lineage>
</organism>
<dbReference type="InterPro" id="IPR013785">
    <property type="entry name" value="Aldolase_TIM"/>
</dbReference>
<protein>
    <submittedName>
        <fullName evidence="4">Dihydrodipicolinate synthase family protein</fullName>
        <ecNumber evidence="4">4.1.3.3</ecNumber>
        <ecNumber evidence="4">4.2.1.41</ecNumber>
        <ecNumber evidence="4">4.3.3.7</ecNumber>
    </submittedName>
</protein>
<dbReference type="Pfam" id="PF00701">
    <property type="entry name" value="DHDPS"/>
    <property type="match status" value="1"/>
</dbReference>
<dbReference type="CDD" id="cd00408">
    <property type="entry name" value="DHDPS-like"/>
    <property type="match status" value="1"/>
</dbReference>
<reference evidence="4 5" key="1">
    <citation type="submission" date="2024-06" db="EMBL/GenBank/DDBJ databases">
        <title>Brevundimonas sp. C11.</title>
        <authorList>
            <person name="Maltman C."/>
        </authorList>
    </citation>
    <scope>NUCLEOTIDE SEQUENCE [LARGE SCALE GENOMIC DNA]</scope>
    <source>
        <strain evidence="4 5">C11</strain>
    </source>
</reference>
<dbReference type="PIRSF" id="PIRSF001365">
    <property type="entry name" value="DHDPS"/>
    <property type="match status" value="1"/>
</dbReference>
<dbReference type="PANTHER" id="PTHR12128:SF66">
    <property type="entry name" value="4-HYDROXY-2-OXOGLUTARATE ALDOLASE, MITOCHONDRIAL"/>
    <property type="match status" value="1"/>
</dbReference>
<gene>
    <name evidence="4" type="ORF">ABN401_07945</name>
</gene>
<sequence>MSFRNHGVYPVLYAFFNADGSLDEEAMRRQVEHCISVGAHGICVLGLVTEVDRMDAGGRLALVRLVGRLIDGRLPYAVTVGEPTAEAQIAFCAEAEAAGASWVILQPPPGGRSEADIIAFFTTVARAVSLPVAIQNNPVNLASFLSVQGLVDVVRANPNVTLLKAEGWSVDIARVLDGLDGKVDAFGGHGGIEFLSLLRSGGAGLIPAPDCLALQVRIYNLVREGTQEALATAEAIHRELLPLIIFMTRNIRGLVHYGKIAMADNLGLKTLHHLPGGIEPTAFGLAETQRLIADLRRTEAKFLPVSLQSL</sequence>
<dbReference type="PANTHER" id="PTHR12128">
    <property type="entry name" value="DIHYDRODIPICOLINATE SYNTHASE"/>
    <property type="match status" value="1"/>
</dbReference>
<comment type="caution">
    <text evidence="4">The sequence shown here is derived from an EMBL/GenBank/DDBJ whole genome shotgun (WGS) entry which is preliminary data.</text>
</comment>
<dbReference type="SMART" id="SM01130">
    <property type="entry name" value="DHDPS"/>
    <property type="match status" value="1"/>
</dbReference>
<comment type="similarity">
    <text evidence="1 3">Belongs to the DapA family.</text>
</comment>
<proteinExistence type="inferred from homology"/>
<dbReference type="EC" id="4.2.1.41" evidence="4"/>
<dbReference type="EMBL" id="JBEGDD010000005">
    <property type="protein sequence ID" value="MEQ7155142.1"/>
    <property type="molecule type" value="Genomic_DNA"/>
</dbReference>
<evidence type="ECO:0000256" key="3">
    <source>
        <dbReference type="PIRNR" id="PIRNR001365"/>
    </source>
</evidence>
<name>A0ABV1NNE3_9CAUL</name>
<dbReference type="SUPFAM" id="SSF51569">
    <property type="entry name" value="Aldolase"/>
    <property type="match status" value="1"/>
</dbReference>
<dbReference type="GO" id="GO:0008747">
    <property type="term" value="F:N-acetylneuraminate lyase activity"/>
    <property type="evidence" value="ECO:0007669"/>
    <property type="project" value="UniProtKB-EC"/>
</dbReference>
<evidence type="ECO:0000313" key="4">
    <source>
        <dbReference type="EMBL" id="MEQ7155142.1"/>
    </source>
</evidence>
<keyword evidence="2 3" id="KW-0456">Lyase</keyword>
<dbReference type="RefSeq" id="WP_349684303.1">
    <property type="nucleotide sequence ID" value="NZ_JBEGDD010000005.1"/>
</dbReference>